<keyword evidence="4" id="KW-0274">FAD</keyword>
<gene>
    <name evidence="7" type="ORF">M1L60_27530</name>
</gene>
<comment type="similarity">
    <text evidence="2">Belongs to the NADH dehydrogenase family.</text>
</comment>
<evidence type="ECO:0000256" key="2">
    <source>
        <dbReference type="ARBA" id="ARBA00005272"/>
    </source>
</evidence>
<dbReference type="RefSeq" id="WP_253240429.1">
    <property type="nucleotide sequence ID" value="NZ_JAMYJR010000030.1"/>
</dbReference>
<evidence type="ECO:0000313" key="8">
    <source>
        <dbReference type="Proteomes" id="UP001523369"/>
    </source>
</evidence>
<dbReference type="Gene3D" id="3.50.50.100">
    <property type="match status" value="1"/>
</dbReference>
<dbReference type="InterPro" id="IPR036188">
    <property type="entry name" value="FAD/NAD-bd_sf"/>
</dbReference>
<protein>
    <submittedName>
        <fullName evidence="7">FAD-dependent oxidoreductase</fullName>
    </submittedName>
</protein>
<feature type="domain" description="FAD/NAD(P)-binding" evidence="6">
    <location>
        <begin position="5"/>
        <end position="293"/>
    </location>
</feature>
<dbReference type="Pfam" id="PF07992">
    <property type="entry name" value="Pyr_redox_2"/>
    <property type="match status" value="1"/>
</dbReference>
<name>A0ABT1DWB3_9ACTN</name>
<dbReference type="InterPro" id="IPR023753">
    <property type="entry name" value="FAD/NAD-binding_dom"/>
</dbReference>
<dbReference type="InterPro" id="IPR051169">
    <property type="entry name" value="NADH-Q_oxidoreductase"/>
</dbReference>
<dbReference type="PRINTS" id="PR00411">
    <property type="entry name" value="PNDRDTASEI"/>
</dbReference>
<organism evidence="7 8">
    <name type="scientific">Paractinoplanes aksuensis</name>
    <dbReference type="NCBI Taxonomy" id="2939490"/>
    <lineage>
        <taxon>Bacteria</taxon>
        <taxon>Bacillati</taxon>
        <taxon>Actinomycetota</taxon>
        <taxon>Actinomycetes</taxon>
        <taxon>Micromonosporales</taxon>
        <taxon>Micromonosporaceae</taxon>
        <taxon>Paractinoplanes</taxon>
    </lineage>
</organism>
<comment type="caution">
    <text evidence="7">The sequence shown here is derived from an EMBL/GenBank/DDBJ whole genome shotgun (WGS) entry which is preliminary data.</text>
</comment>
<evidence type="ECO:0000256" key="1">
    <source>
        <dbReference type="ARBA" id="ARBA00001974"/>
    </source>
</evidence>
<proteinExistence type="inferred from homology"/>
<keyword evidence="5" id="KW-0560">Oxidoreductase</keyword>
<accession>A0ABT1DWB3</accession>
<comment type="cofactor">
    <cofactor evidence="1">
        <name>FAD</name>
        <dbReference type="ChEBI" id="CHEBI:57692"/>
    </cofactor>
</comment>
<dbReference type="SUPFAM" id="SSF51905">
    <property type="entry name" value="FAD/NAD(P)-binding domain"/>
    <property type="match status" value="1"/>
</dbReference>
<sequence>MRTKNVVVIGGGFAGVWSAASAVRAARALGEQVRVTLVSVGDDLVIRPRLYERDPARMRVPLDRILGPVGVERVAATVRHIDWQRREVETEGGPTLPYDKLVLAAGSQVVRPELEGAEHLFDVDTLAAATALDDHLRELPAGEKVVVVGAGFTGLELATELAPRFPVVLVDRSEVVGAALGEGPRGPIEQALDELGIERRLGVTVETVSPYEVRLSTGEAIPTRTVVWTVGTVANPLTAQIPGARDRLGRLLVDEFMRVPGVPDVYAAGDMAAADTGGGQLSMQSCQHAQPMGKCAGWNAVTDLAGGPAMSFAPDPYSNHLDLGPAGAVATVGWDRTVSHAGERAKAEKQVINTKFIYPPVDAPEALLLRAGRQSNRQSAGV</sequence>
<dbReference type="PRINTS" id="PR00368">
    <property type="entry name" value="FADPNR"/>
</dbReference>
<evidence type="ECO:0000256" key="5">
    <source>
        <dbReference type="ARBA" id="ARBA00023002"/>
    </source>
</evidence>
<dbReference type="PANTHER" id="PTHR42913">
    <property type="entry name" value="APOPTOSIS-INDUCING FACTOR 1"/>
    <property type="match status" value="1"/>
</dbReference>
<dbReference type="PANTHER" id="PTHR42913:SF3">
    <property type="entry name" value="64 KDA MITOCHONDRIAL NADH DEHYDROGENASE (EUROFUNG)"/>
    <property type="match status" value="1"/>
</dbReference>
<dbReference type="Proteomes" id="UP001523369">
    <property type="component" value="Unassembled WGS sequence"/>
</dbReference>
<evidence type="ECO:0000313" key="7">
    <source>
        <dbReference type="EMBL" id="MCO8274356.1"/>
    </source>
</evidence>
<evidence type="ECO:0000256" key="4">
    <source>
        <dbReference type="ARBA" id="ARBA00022827"/>
    </source>
</evidence>
<reference evidence="7 8" key="1">
    <citation type="submission" date="2022-06" db="EMBL/GenBank/DDBJ databases">
        <title>New Species of the Genus Actinoplanes, ActinopZanes ferrugineus.</title>
        <authorList>
            <person name="Ding P."/>
        </authorList>
    </citation>
    <scope>NUCLEOTIDE SEQUENCE [LARGE SCALE GENOMIC DNA]</scope>
    <source>
        <strain evidence="7 8">TRM88003</strain>
    </source>
</reference>
<keyword evidence="8" id="KW-1185">Reference proteome</keyword>
<evidence type="ECO:0000256" key="3">
    <source>
        <dbReference type="ARBA" id="ARBA00022630"/>
    </source>
</evidence>
<dbReference type="EMBL" id="JAMYJR010000030">
    <property type="protein sequence ID" value="MCO8274356.1"/>
    <property type="molecule type" value="Genomic_DNA"/>
</dbReference>
<evidence type="ECO:0000259" key="6">
    <source>
        <dbReference type="Pfam" id="PF07992"/>
    </source>
</evidence>
<keyword evidence="3" id="KW-0285">Flavoprotein</keyword>